<sequence>MSMREEDKRNLEALQERFTEIRACQNRKIRGDRLDGLLTDMESAFDIPRRGHLRIEAFKIAFPDIWSLYKTITNERWA</sequence>
<evidence type="ECO:0000313" key="1">
    <source>
        <dbReference type="EMBL" id="GEM00868.1"/>
    </source>
</evidence>
<proteinExistence type="predicted"/>
<protein>
    <submittedName>
        <fullName evidence="1">Uncharacterized protein</fullName>
    </submittedName>
</protein>
<dbReference type="EMBL" id="BJWI01000002">
    <property type="protein sequence ID" value="GEM00868.1"/>
    <property type="molecule type" value="Genomic_DNA"/>
</dbReference>
<name>A0ABQ0VI82_9BACI</name>
<keyword evidence="2" id="KW-1185">Reference proteome</keyword>
<accession>A0ABQ0VI82</accession>
<gene>
    <name evidence="1" type="ORF">HHA03_04000</name>
</gene>
<reference evidence="1 2" key="1">
    <citation type="submission" date="2019-07" db="EMBL/GenBank/DDBJ databases">
        <title>Whole genome shotgun sequence of Halolactibacillus halophilus NBRC 100868.</title>
        <authorList>
            <person name="Hosoyama A."/>
            <person name="Uohara A."/>
            <person name="Ohji S."/>
            <person name="Ichikawa N."/>
        </authorList>
    </citation>
    <scope>NUCLEOTIDE SEQUENCE [LARGE SCALE GENOMIC DNA]</scope>
    <source>
        <strain evidence="1 2">NBRC 100868</strain>
    </source>
</reference>
<comment type="caution">
    <text evidence="1">The sequence shown here is derived from an EMBL/GenBank/DDBJ whole genome shotgun (WGS) entry which is preliminary data.</text>
</comment>
<dbReference type="Proteomes" id="UP000321547">
    <property type="component" value="Unassembled WGS sequence"/>
</dbReference>
<evidence type="ECO:0000313" key="2">
    <source>
        <dbReference type="Proteomes" id="UP000321547"/>
    </source>
</evidence>
<organism evidence="1 2">
    <name type="scientific">Halolactibacillus halophilus</name>
    <dbReference type="NCBI Taxonomy" id="306540"/>
    <lineage>
        <taxon>Bacteria</taxon>
        <taxon>Bacillati</taxon>
        <taxon>Bacillota</taxon>
        <taxon>Bacilli</taxon>
        <taxon>Bacillales</taxon>
        <taxon>Bacillaceae</taxon>
        <taxon>Halolactibacillus</taxon>
    </lineage>
</organism>